<name>A0A932M106_UNCTE</name>
<gene>
    <name evidence="7" type="ORF">HYY65_11100</name>
</gene>
<dbReference type="GO" id="GO:0016020">
    <property type="term" value="C:membrane"/>
    <property type="evidence" value="ECO:0007669"/>
    <property type="project" value="UniProtKB-SubCell"/>
</dbReference>
<reference evidence="7" key="1">
    <citation type="submission" date="2020-07" db="EMBL/GenBank/DDBJ databases">
        <title>Huge and variable diversity of episymbiotic CPR bacteria and DPANN archaea in groundwater ecosystems.</title>
        <authorList>
            <person name="He C.Y."/>
            <person name="Keren R."/>
            <person name="Whittaker M."/>
            <person name="Farag I.F."/>
            <person name="Doudna J."/>
            <person name="Cate J.H.D."/>
            <person name="Banfield J.F."/>
        </authorList>
    </citation>
    <scope>NUCLEOTIDE SEQUENCE</scope>
    <source>
        <strain evidence="7">NC_groundwater_717_Ag_S-0.2um_59_8</strain>
    </source>
</reference>
<dbReference type="Pfam" id="PF02674">
    <property type="entry name" value="Colicin_V"/>
    <property type="match status" value="1"/>
</dbReference>
<feature type="transmembrane region" description="Helical" evidence="6">
    <location>
        <begin position="103"/>
        <end position="124"/>
    </location>
</feature>
<evidence type="ECO:0000256" key="5">
    <source>
        <dbReference type="SAM" id="MobiDB-lite"/>
    </source>
</evidence>
<evidence type="ECO:0000256" key="6">
    <source>
        <dbReference type="SAM" id="Phobius"/>
    </source>
</evidence>
<dbReference type="InterPro" id="IPR003825">
    <property type="entry name" value="Colicin-V_CvpA"/>
</dbReference>
<protein>
    <submittedName>
        <fullName evidence="7">CvpA family protein</fullName>
    </submittedName>
</protein>
<dbReference type="Proteomes" id="UP000741360">
    <property type="component" value="Unassembled WGS sequence"/>
</dbReference>
<feature type="transmembrane region" description="Helical" evidence="6">
    <location>
        <begin position="64"/>
        <end position="82"/>
    </location>
</feature>
<evidence type="ECO:0000313" key="7">
    <source>
        <dbReference type="EMBL" id="MBI3015578.1"/>
    </source>
</evidence>
<organism evidence="7 8">
    <name type="scientific">Tectimicrobiota bacterium</name>
    <dbReference type="NCBI Taxonomy" id="2528274"/>
    <lineage>
        <taxon>Bacteria</taxon>
        <taxon>Pseudomonadati</taxon>
        <taxon>Nitrospinota/Tectimicrobiota group</taxon>
        <taxon>Candidatus Tectimicrobiota</taxon>
    </lineage>
</organism>
<dbReference type="AlphaFoldDB" id="A0A932M106"/>
<keyword evidence="4 6" id="KW-0472">Membrane</keyword>
<dbReference type="EMBL" id="JACPSX010000213">
    <property type="protein sequence ID" value="MBI3015578.1"/>
    <property type="molecule type" value="Genomic_DNA"/>
</dbReference>
<keyword evidence="2 6" id="KW-0812">Transmembrane</keyword>
<dbReference type="GO" id="GO:0009403">
    <property type="term" value="P:toxin biosynthetic process"/>
    <property type="evidence" value="ECO:0007669"/>
    <property type="project" value="InterPro"/>
</dbReference>
<dbReference type="PANTHER" id="PTHR37306">
    <property type="entry name" value="COLICIN V PRODUCTION PROTEIN"/>
    <property type="match status" value="1"/>
</dbReference>
<comment type="caution">
    <text evidence="7">The sequence shown here is derived from an EMBL/GenBank/DDBJ whole genome shotgun (WGS) entry which is preliminary data.</text>
</comment>
<evidence type="ECO:0000313" key="8">
    <source>
        <dbReference type="Proteomes" id="UP000741360"/>
    </source>
</evidence>
<dbReference type="PANTHER" id="PTHR37306:SF1">
    <property type="entry name" value="COLICIN V PRODUCTION PROTEIN"/>
    <property type="match status" value="1"/>
</dbReference>
<comment type="subcellular location">
    <subcellularLocation>
        <location evidence="1">Membrane</location>
        <topology evidence="1">Multi-pass membrane protein</topology>
    </subcellularLocation>
</comment>
<evidence type="ECO:0000256" key="4">
    <source>
        <dbReference type="ARBA" id="ARBA00023136"/>
    </source>
</evidence>
<proteinExistence type="predicted"/>
<accession>A0A932M106</accession>
<sequence>MNWLDIILLIILGFGVFKGLRAGFSGQVVSLLSLVVGYVIASKAQQWGANQLTTIFESETGSRILAFLLLFGVGYLATHFAVGRLLEKLLGNRLSLGNRIAGGAIALMKTSIILSFPLIIWILFMPESSFSSLAHSRVRPYLKPALGFTLKFLPEDLKEAYDKRVDDLETEKFPETKQKKGDKTEPGAEKPLQERETHQLKDRRKVEKLIEQ</sequence>
<feature type="region of interest" description="Disordered" evidence="5">
    <location>
        <begin position="169"/>
        <end position="212"/>
    </location>
</feature>
<keyword evidence="3 6" id="KW-1133">Transmembrane helix</keyword>
<evidence type="ECO:0000256" key="1">
    <source>
        <dbReference type="ARBA" id="ARBA00004141"/>
    </source>
</evidence>
<evidence type="ECO:0000256" key="3">
    <source>
        <dbReference type="ARBA" id="ARBA00022989"/>
    </source>
</evidence>
<evidence type="ECO:0000256" key="2">
    <source>
        <dbReference type="ARBA" id="ARBA00022692"/>
    </source>
</evidence>